<dbReference type="Pfam" id="PF05954">
    <property type="entry name" value="Phage_GPD"/>
    <property type="match status" value="1"/>
</dbReference>
<feature type="region of interest" description="Disordered" evidence="1">
    <location>
        <begin position="222"/>
        <end position="243"/>
    </location>
</feature>
<dbReference type="Gene3D" id="3.55.50.10">
    <property type="entry name" value="Baseplate protein-like domains"/>
    <property type="match status" value="1"/>
</dbReference>
<dbReference type="Gene3D" id="4.10.220.110">
    <property type="match status" value="1"/>
</dbReference>
<evidence type="ECO:0000313" key="2">
    <source>
        <dbReference type="EMBL" id="KPX40279.1"/>
    </source>
</evidence>
<proteinExistence type="predicted"/>
<reference evidence="2 3" key="1">
    <citation type="submission" date="2015-09" db="EMBL/GenBank/DDBJ databases">
        <title>Genome announcement of multiple Pseudomonas syringae strains.</title>
        <authorList>
            <person name="Thakur S."/>
            <person name="Wang P.W."/>
            <person name="Gong Y."/>
            <person name="Weir B.S."/>
            <person name="Guttman D.S."/>
        </authorList>
    </citation>
    <scope>NUCLEOTIDE SEQUENCE [LARGE SCALE GENOMIC DNA]</scope>
    <source>
        <strain evidence="2 3">ICMP4531</strain>
    </source>
</reference>
<dbReference type="PATRIC" id="fig|251654.3.peg.3837"/>
<organism evidence="2 3">
    <name type="scientific">Pseudomonas syringae pv. helianthi</name>
    <dbReference type="NCBI Taxonomy" id="251654"/>
    <lineage>
        <taxon>Bacteria</taxon>
        <taxon>Pseudomonadati</taxon>
        <taxon>Pseudomonadota</taxon>
        <taxon>Gammaproteobacteria</taxon>
        <taxon>Pseudomonadales</taxon>
        <taxon>Pseudomonadaceae</taxon>
        <taxon>Pseudomonas</taxon>
    </lineage>
</organism>
<feature type="region of interest" description="Disordered" evidence="1">
    <location>
        <begin position="250"/>
        <end position="269"/>
    </location>
</feature>
<dbReference type="InterPro" id="IPR017847">
    <property type="entry name" value="T6SS_RhsGE_Vgr_subset"/>
</dbReference>
<dbReference type="Proteomes" id="UP000050557">
    <property type="component" value="Unassembled WGS sequence"/>
</dbReference>
<accession>A0A0N8RLK9</accession>
<dbReference type="SUPFAM" id="SSF69279">
    <property type="entry name" value="Phage tail proteins"/>
    <property type="match status" value="2"/>
</dbReference>
<dbReference type="InterPro" id="IPR037026">
    <property type="entry name" value="Vgr_OB-fold_dom_sf"/>
</dbReference>
<dbReference type="Gene3D" id="2.30.110.50">
    <property type="match status" value="1"/>
</dbReference>
<gene>
    <name evidence="2" type="ORF">ALO68_101054</name>
</gene>
<evidence type="ECO:0000313" key="3">
    <source>
        <dbReference type="Proteomes" id="UP000050557"/>
    </source>
</evidence>
<dbReference type="EMBL" id="LJQM01000248">
    <property type="protein sequence ID" value="KPX40279.1"/>
    <property type="molecule type" value="Genomic_DNA"/>
</dbReference>
<dbReference type="SUPFAM" id="SSF69255">
    <property type="entry name" value="gp5 N-terminal domain-like"/>
    <property type="match status" value="1"/>
</dbReference>
<dbReference type="AlphaFoldDB" id="A0A0N8RLK9"/>
<dbReference type="RefSeq" id="WP_054988262.1">
    <property type="nucleotide sequence ID" value="NZ_CP092918.1"/>
</dbReference>
<comment type="caution">
    <text evidence="2">The sequence shown here is derived from an EMBL/GenBank/DDBJ whole genome shotgun (WGS) entry which is preliminary data.</text>
</comment>
<dbReference type="NCBIfam" id="TIGR03361">
    <property type="entry name" value="VI_Rhs_Vgr"/>
    <property type="match status" value="1"/>
</dbReference>
<name>A0A0N8RLK9_9PSED</name>
<dbReference type="Gene3D" id="2.40.50.230">
    <property type="entry name" value="Gp5 N-terminal domain"/>
    <property type="match status" value="1"/>
</dbReference>
<evidence type="ECO:0000256" key="1">
    <source>
        <dbReference type="SAM" id="MobiDB-lite"/>
    </source>
</evidence>
<protein>
    <submittedName>
        <fullName evidence="2">Rhs element Vgr protein</fullName>
    </submittedName>
</protein>
<sequence>MRKDLQVPIMLEITDCQPDIHIISFIGHEALNDLYRFDIWVIGSDPQLDVRSLLHREAFISFGGPRTGRHGRICHAVRLHHGAHVSLYHLILMPELRRLARQPQRRTYQDIAIPQLIVRLLEAHGIGASAYRFEHMNGLYPARPLHIQYDESDLHLLQRLCEEEGIHFRFEHRPCGHRLVFSDDPASFPAQPVPVRFKHQEPSGASRETLLHLTEALSLPHASRKTAHPLQPAYRPSSPRQGTNLTAAANQAFRPPSPGGAIDQKDTLHRQRGIRALERLRCERRDVRGRSSEPALHCGEVIQVLDHPEPLLNDQWLLSEIGHAGRQLQVLRGIAPRDALTILRILVDAQRSSSAAAQLQGNGYCNSFRVMPWAMPFRPSLKHPRPSVTGDFGATLQHSDACPSLQGYRAVRFDWQVQAPADDPVQRWPMAEVACAGIQALPPGTRVLIRCFDNNPERPVICAVLLSGERLSIGHPGPDGVTASSVECIRLSSGQHLHVTAHGGAIVGGQAAQLHVDARRILIVDHVDQQSLKSGWRLSINAFMPSF</sequence>